<dbReference type="EMBL" id="LKET01000021">
    <property type="protein sequence ID" value="KPU45703.1"/>
    <property type="molecule type" value="Genomic_DNA"/>
</dbReference>
<keyword evidence="2" id="KW-1185">Reference proteome</keyword>
<dbReference type="Proteomes" id="UP000050326">
    <property type="component" value="Unassembled WGS sequence"/>
</dbReference>
<protein>
    <submittedName>
        <fullName evidence="1">Uncharacterized protein</fullName>
    </submittedName>
</protein>
<accession>A0A0P8WSW3</accession>
<dbReference type="RefSeq" id="WP_054874036.1">
    <property type="nucleotide sequence ID" value="NZ_LKET01000021.1"/>
</dbReference>
<dbReference type="SUPFAM" id="SSF82171">
    <property type="entry name" value="DPP6 N-terminal domain-like"/>
    <property type="match status" value="1"/>
</dbReference>
<reference evidence="1 2" key="1">
    <citation type="submission" date="2015-09" db="EMBL/GenBank/DDBJ databases">
        <title>Genome sequence of Oxobacter pfennigii DSM 3222.</title>
        <authorList>
            <person name="Poehlein A."/>
            <person name="Bengelsdorf F.R."/>
            <person name="Schiel-Bengelsdorf B."/>
            <person name="Duerre P."/>
            <person name="Daniel R."/>
        </authorList>
    </citation>
    <scope>NUCLEOTIDE SEQUENCE [LARGE SCALE GENOMIC DNA]</scope>
    <source>
        <strain evidence="1 2">DSM 3222</strain>
    </source>
</reference>
<comment type="caution">
    <text evidence="1">The sequence shown here is derived from an EMBL/GenBank/DDBJ whole genome shotgun (WGS) entry which is preliminary data.</text>
</comment>
<organism evidence="1 2">
    <name type="scientific">Oxobacter pfennigii</name>
    <dbReference type="NCBI Taxonomy" id="36849"/>
    <lineage>
        <taxon>Bacteria</taxon>
        <taxon>Bacillati</taxon>
        <taxon>Bacillota</taxon>
        <taxon>Clostridia</taxon>
        <taxon>Eubacteriales</taxon>
        <taxon>Clostridiaceae</taxon>
        <taxon>Oxobacter</taxon>
    </lineage>
</organism>
<dbReference type="AlphaFoldDB" id="A0A0P8WSW3"/>
<proteinExistence type="predicted"/>
<dbReference type="InterPro" id="IPR011042">
    <property type="entry name" value="6-blade_b-propeller_TolB-like"/>
</dbReference>
<dbReference type="Gene3D" id="2.120.10.30">
    <property type="entry name" value="TolB, C-terminal domain"/>
    <property type="match status" value="1"/>
</dbReference>
<evidence type="ECO:0000313" key="1">
    <source>
        <dbReference type="EMBL" id="KPU45703.1"/>
    </source>
</evidence>
<evidence type="ECO:0000313" key="2">
    <source>
        <dbReference type="Proteomes" id="UP000050326"/>
    </source>
</evidence>
<name>A0A0P8WSW3_9CLOT</name>
<dbReference type="OrthoDB" id="6702415at2"/>
<gene>
    <name evidence="1" type="ORF">OXPF_09360</name>
</gene>
<sequence length="390" mass="43981">MNEKIIFANEIKIGFCDNSSVTYYESEYFKKYNKNLKDIKQRSAWKTEGSGAAFMGVSNPYTRLDEGKITGQIHGVTFIEDGAKIIYSISVNEFSGLFIKSLNDAASEEGHIIHDTKIKFFNMDYNKNTDKIAISVGSSVTDTDIAVLDVKTGHYHLVTEGNCKDENPVWSHSGNVIYYDSSGAATDNEGNFTAWSPRGINRLDLDTGEIDEIVYFDKFDCFLPKEDSMGNMYFIKRPLDSGKSTGSFLDALLIPFKIMKAIYNWLEFFTMRYTGQTFSSGGKNPSNSKTRNPEESFINGNLINVEKTLKENKDRGEKNPGIIPRTWELMKRTPDGSIKTVKKGVLDYDINNRGDIIYSNGKYIIKLNDSGKEEVLEKVELADKIKCFSV</sequence>
<dbReference type="STRING" id="36849.OXPF_09360"/>